<keyword evidence="2" id="KW-0805">Transcription regulation</keyword>
<protein>
    <recommendedName>
        <fullName evidence="5">HTH myb-type domain-containing protein</fullName>
    </recommendedName>
</protein>
<dbReference type="GO" id="GO:0003700">
    <property type="term" value="F:DNA-binding transcription factor activity"/>
    <property type="evidence" value="ECO:0007669"/>
    <property type="project" value="InterPro"/>
</dbReference>
<dbReference type="Proteomes" id="UP000077755">
    <property type="component" value="Chromosome 7"/>
</dbReference>
<evidence type="ECO:0000256" key="1">
    <source>
        <dbReference type="ARBA" id="ARBA00004123"/>
    </source>
</evidence>
<dbReference type="Gene3D" id="1.10.10.60">
    <property type="entry name" value="Homeodomain-like"/>
    <property type="match status" value="1"/>
</dbReference>
<organism evidence="6 7">
    <name type="scientific">Daucus carota subsp. sativus</name>
    <name type="common">Carrot</name>
    <dbReference type="NCBI Taxonomy" id="79200"/>
    <lineage>
        <taxon>Eukaryota</taxon>
        <taxon>Viridiplantae</taxon>
        <taxon>Streptophyta</taxon>
        <taxon>Embryophyta</taxon>
        <taxon>Tracheophyta</taxon>
        <taxon>Spermatophyta</taxon>
        <taxon>Magnoliopsida</taxon>
        <taxon>eudicotyledons</taxon>
        <taxon>Gunneridae</taxon>
        <taxon>Pentapetalae</taxon>
        <taxon>asterids</taxon>
        <taxon>campanulids</taxon>
        <taxon>Apiales</taxon>
        <taxon>Apiaceae</taxon>
        <taxon>Apioideae</taxon>
        <taxon>Scandiceae</taxon>
        <taxon>Daucinae</taxon>
        <taxon>Daucus</taxon>
        <taxon>Daucus sect. Daucus</taxon>
    </lineage>
</organism>
<name>A0AAF0XI93_DAUCS</name>
<comment type="subcellular location">
    <subcellularLocation>
        <location evidence="1">Nucleus</location>
    </subcellularLocation>
</comment>
<keyword evidence="7" id="KW-1185">Reference proteome</keyword>
<dbReference type="PROSITE" id="PS51294">
    <property type="entry name" value="HTH_MYB"/>
    <property type="match status" value="1"/>
</dbReference>
<evidence type="ECO:0000256" key="2">
    <source>
        <dbReference type="ARBA" id="ARBA00023015"/>
    </source>
</evidence>
<accession>A0AAF0XI93</accession>
<dbReference type="AlphaFoldDB" id="A0AAF0XI93"/>
<keyword evidence="3" id="KW-0804">Transcription</keyword>
<evidence type="ECO:0000256" key="4">
    <source>
        <dbReference type="ARBA" id="ARBA00023242"/>
    </source>
</evidence>
<proteinExistence type="predicted"/>
<keyword evidence="4" id="KW-0539">Nucleus</keyword>
<dbReference type="Pfam" id="PF00249">
    <property type="entry name" value="Myb_DNA-binding"/>
    <property type="match status" value="1"/>
</dbReference>
<evidence type="ECO:0000259" key="5">
    <source>
        <dbReference type="PROSITE" id="PS51294"/>
    </source>
</evidence>
<dbReference type="SUPFAM" id="SSF46689">
    <property type="entry name" value="Homeodomain-like"/>
    <property type="match status" value="1"/>
</dbReference>
<dbReference type="KEGG" id="dcr:108195397"/>
<sequence length="333" mass="37243">MSSCGRNGAVRPYIRSKVPRLRWTPDLHHCFLQAIQRLGGQEKATPKLVLQMMDVRGLTISHVKSHLQMYRSMKSDDGINKDESLIHQRRKQSLEDHYDGYIDQEATGSDQYASLLLTNLSTEESDSKDQIFFMSPKAPQTKRARIDAMSCNSADQSLQHCSQRISETLLTRDQYYFDDYMQLAGEKSEVNKEGLLSFYRSQAAPMATAFSLPHDLFNNISPFANHANAVLEESDFFKVSEEEDKTCSSLRSCKLESSEDKHQNEAEDGGGCGLSLSLSLQHPCTQRSNVSSVSEISETISSSYSRHDFSSCHGTSSGKPNLSLNLSIALCDT</sequence>
<evidence type="ECO:0000313" key="6">
    <source>
        <dbReference type="EMBL" id="WOH07562.1"/>
    </source>
</evidence>
<dbReference type="GO" id="GO:0003677">
    <property type="term" value="F:DNA binding"/>
    <property type="evidence" value="ECO:0007669"/>
    <property type="project" value="InterPro"/>
</dbReference>
<dbReference type="PANTHER" id="PTHR31314:SF188">
    <property type="entry name" value="TRANSCRIPTION FACTOR KAN2 ISOFORM X1-RELATED"/>
    <property type="match status" value="1"/>
</dbReference>
<dbReference type="InterPro" id="IPR017930">
    <property type="entry name" value="Myb_dom"/>
</dbReference>
<reference evidence="6" key="1">
    <citation type="journal article" date="2016" name="Nat. Genet.">
        <title>A high-quality carrot genome assembly provides new insights into carotenoid accumulation and asterid genome evolution.</title>
        <authorList>
            <person name="Iorizzo M."/>
            <person name="Ellison S."/>
            <person name="Senalik D."/>
            <person name="Zeng P."/>
            <person name="Satapoomin P."/>
            <person name="Huang J."/>
            <person name="Bowman M."/>
            <person name="Iovene M."/>
            <person name="Sanseverino W."/>
            <person name="Cavagnaro P."/>
            <person name="Yildiz M."/>
            <person name="Macko-Podgorni A."/>
            <person name="Moranska E."/>
            <person name="Grzebelus E."/>
            <person name="Grzebelus D."/>
            <person name="Ashrafi H."/>
            <person name="Zheng Z."/>
            <person name="Cheng S."/>
            <person name="Spooner D."/>
            <person name="Van Deynze A."/>
            <person name="Simon P."/>
        </authorList>
    </citation>
    <scope>NUCLEOTIDE SEQUENCE</scope>
    <source>
        <tissue evidence="6">Leaf</tissue>
    </source>
</reference>
<evidence type="ECO:0000256" key="3">
    <source>
        <dbReference type="ARBA" id="ARBA00023163"/>
    </source>
</evidence>
<feature type="domain" description="HTH myb-type" evidence="5">
    <location>
        <begin position="15"/>
        <end position="75"/>
    </location>
</feature>
<dbReference type="InterPro" id="IPR001005">
    <property type="entry name" value="SANT/Myb"/>
</dbReference>
<dbReference type="InterPro" id="IPR046955">
    <property type="entry name" value="PHR1-like"/>
</dbReference>
<reference evidence="6" key="2">
    <citation type="submission" date="2022-03" db="EMBL/GenBank/DDBJ databases">
        <title>Draft title - Genomic analysis of global carrot germplasm unveils the trajectory of domestication and the origin of high carotenoid orange carrot.</title>
        <authorList>
            <person name="Iorizzo M."/>
            <person name="Ellison S."/>
            <person name="Senalik D."/>
            <person name="Macko-Podgorni A."/>
            <person name="Grzebelus D."/>
            <person name="Bostan H."/>
            <person name="Rolling W."/>
            <person name="Curaba J."/>
            <person name="Simon P."/>
        </authorList>
    </citation>
    <scope>NUCLEOTIDE SEQUENCE</scope>
    <source>
        <tissue evidence="6">Leaf</tissue>
    </source>
</reference>
<dbReference type="GO" id="GO:0005634">
    <property type="term" value="C:nucleus"/>
    <property type="evidence" value="ECO:0007669"/>
    <property type="project" value="UniProtKB-SubCell"/>
</dbReference>
<dbReference type="NCBIfam" id="TIGR01557">
    <property type="entry name" value="myb_SHAQKYF"/>
    <property type="match status" value="1"/>
</dbReference>
<gene>
    <name evidence="6" type="ORF">DCAR_0726994</name>
</gene>
<evidence type="ECO:0000313" key="7">
    <source>
        <dbReference type="Proteomes" id="UP000077755"/>
    </source>
</evidence>
<dbReference type="FunFam" id="1.10.10.60:FF:000002">
    <property type="entry name" value="Myb family transcription factor"/>
    <property type="match status" value="1"/>
</dbReference>
<dbReference type="EMBL" id="CP093349">
    <property type="protein sequence ID" value="WOH07562.1"/>
    <property type="molecule type" value="Genomic_DNA"/>
</dbReference>
<dbReference type="PANTHER" id="PTHR31314">
    <property type="entry name" value="MYB FAMILY TRANSCRIPTION FACTOR PHL7-LIKE"/>
    <property type="match status" value="1"/>
</dbReference>
<dbReference type="InterPro" id="IPR006447">
    <property type="entry name" value="Myb_dom_plants"/>
</dbReference>
<dbReference type="InterPro" id="IPR009057">
    <property type="entry name" value="Homeodomain-like_sf"/>
</dbReference>